<keyword evidence="10" id="KW-1185">Reference proteome</keyword>
<feature type="transmembrane region" description="Helical" evidence="7">
    <location>
        <begin position="38"/>
        <end position="58"/>
    </location>
</feature>
<gene>
    <name evidence="9" type="ORF">HYG85_03155</name>
</gene>
<evidence type="ECO:0000313" key="10">
    <source>
        <dbReference type="Proteomes" id="UP000677305"/>
    </source>
</evidence>
<evidence type="ECO:0000256" key="1">
    <source>
        <dbReference type="ARBA" id="ARBA00004651"/>
    </source>
</evidence>
<dbReference type="EMBL" id="CP058561">
    <property type="protein sequence ID" value="QUH27965.1"/>
    <property type="molecule type" value="Genomic_DNA"/>
</dbReference>
<evidence type="ECO:0000256" key="5">
    <source>
        <dbReference type="ARBA" id="ARBA00022989"/>
    </source>
</evidence>
<dbReference type="RefSeq" id="WP_212692248.1">
    <property type="nucleotide sequence ID" value="NZ_CP058561.1"/>
</dbReference>
<dbReference type="CDD" id="cd06261">
    <property type="entry name" value="TM_PBP2"/>
    <property type="match status" value="1"/>
</dbReference>
<dbReference type="Proteomes" id="UP000677305">
    <property type="component" value="Chromosome"/>
</dbReference>
<evidence type="ECO:0000256" key="7">
    <source>
        <dbReference type="RuleBase" id="RU363032"/>
    </source>
</evidence>
<evidence type="ECO:0000259" key="8">
    <source>
        <dbReference type="PROSITE" id="PS50928"/>
    </source>
</evidence>
<dbReference type="PROSITE" id="PS50928">
    <property type="entry name" value="ABC_TM1"/>
    <property type="match status" value="1"/>
</dbReference>
<keyword evidence="6 7" id="KW-0472">Membrane</keyword>
<keyword evidence="2 7" id="KW-0813">Transport</keyword>
<feature type="transmembrane region" description="Helical" evidence="7">
    <location>
        <begin position="95"/>
        <end position="112"/>
    </location>
</feature>
<protein>
    <submittedName>
        <fullName evidence="9">ABC transporter permease</fullName>
    </submittedName>
</protein>
<accession>A0A8J8M860</accession>
<evidence type="ECO:0000256" key="4">
    <source>
        <dbReference type="ARBA" id="ARBA00022692"/>
    </source>
</evidence>
<keyword evidence="5 7" id="KW-1133">Transmembrane helix</keyword>
<evidence type="ECO:0000256" key="3">
    <source>
        <dbReference type="ARBA" id="ARBA00022475"/>
    </source>
</evidence>
<feature type="domain" description="ABC transmembrane type-1" evidence="8">
    <location>
        <begin position="31"/>
        <end position="211"/>
    </location>
</feature>
<dbReference type="InterPro" id="IPR035906">
    <property type="entry name" value="MetI-like_sf"/>
</dbReference>
<evidence type="ECO:0000313" key="9">
    <source>
        <dbReference type="EMBL" id="QUH27965.1"/>
    </source>
</evidence>
<dbReference type="Gene3D" id="1.10.3720.10">
    <property type="entry name" value="MetI-like"/>
    <property type="match status" value="1"/>
</dbReference>
<comment type="subcellular location">
    <subcellularLocation>
        <location evidence="1 7">Cell membrane</location>
        <topology evidence="1 7">Multi-pass membrane protein</topology>
    </subcellularLocation>
</comment>
<evidence type="ECO:0000256" key="2">
    <source>
        <dbReference type="ARBA" id="ARBA00022448"/>
    </source>
</evidence>
<organism evidence="9 10">
    <name type="scientific">Vallitalea guaymasensis</name>
    <dbReference type="NCBI Taxonomy" id="1185412"/>
    <lineage>
        <taxon>Bacteria</taxon>
        <taxon>Bacillati</taxon>
        <taxon>Bacillota</taxon>
        <taxon>Clostridia</taxon>
        <taxon>Lachnospirales</taxon>
        <taxon>Vallitaleaceae</taxon>
        <taxon>Vallitalea</taxon>
    </lineage>
</organism>
<dbReference type="Pfam" id="PF00528">
    <property type="entry name" value="BPD_transp_1"/>
    <property type="match status" value="1"/>
</dbReference>
<feature type="transmembrane region" description="Helical" evidence="7">
    <location>
        <begin position="70"/>
        <end position="89"/>
    </location>
</feature>
<feature type="transmembrane region" description="Helical" evidence="7">
    <location>
        <begin position="154"/>
        <end position="173"/>
    </location>
</feature>
<feature type="transmembrane region" description="Helical" evidence="7">
    <location>
        <begin position="193"/>
        <end position="215"/>
    </location>
</feature>
<dbReference type="KEGG" id="vgu:HYG85_03155"/>
<dbReference type="AlphaFoldDB" id="A0A8J8M860"/>
<dbReference type="GO" id="GO:0055085">
    <property type="term" value="P:transmembrane transport"/>
    <property type="evidence" value="ECO:0007669"/>
    <property type="project" value="InterPro"/>
</dbReference>
<dbReference type="PANTHER" id="PTHR30151:SF0">
    <property type="entry name" value="ABC TRANSPORTER PERMEASE PROTEIN MJ0413-RELATED"/>
    <property type="match status" value="1"/>
</dbReference>
<dbReference type="InterPro" id="IPR000515">
    <property type="entry name" value="MetI-like"/>
</dbReference>
<reference evidence="9 10" key="1">
    <citation type="submission" date="2020-07" db="EMBL/GenBank/DDBJ databases">
        <title>Vallitalea guaymasensis genome.</title>
        <authorList>
            <person name="Postec A."/>
        </authorList>
    </citation>
    <scope>NUCLEOTIDE SEQUENCE [LARGE SCALE GENOMIC DNA]</scope>
    <source>
        <strain evidence="9 10">Ra1766G1</strain>
    </source>
</reference>
<comment type="similarity">
    <text evidence="7">Belongs to the binding-protein-dependent transport system permease family.</text>
</comment>
<dbReference type="SUPFAM" id="SSF161098">
    <property type="entry name" value="MetI-like"/>
    <property type="match status" value="1"/>
</dbReference>
<evidence type="ECO:0000256" key="6">
    <source>
        <dbReference type="ARBA" id="ARBA00023136"/>
    </source>
</evidence>
<keyword evidence="4 7" id="KW-0812">Transmembrane</keyword>
<dbReference type="PANTHER" id="PTHR30151">
    <property type="entry name" value="ALKANE SULFONATE ABC TRANSPORTER-RELATED, MEMBRANE SUBUNIT"/>
    <property type="match status" value="1"/>
</dbReference>
<proteinExistence type="inferred from homology"/>
<sequence>MLYPPLILPSPSLTFKSLWNIMHGDNFLLNIGVTLHRLIIGLIGALLIGSIIGFFIGINKRVKRVLEPYIYILQSVPPILFMTLAMIWFGLDGQATIFIIFIVSLPIMAISIKEGFDNMDMKLIEMGRIFQFSRFKIIKEIIIPSLKTYFKSGLIILIGLGWKLVIMGEVLSSGTGLGSQITEGRLNLETNKVFAWSIVVIVLCFLSQKIIDYGYKLMDYKGKMT</sequence>
<dbReference type="GO" id="GO:0005886">
    <property type="term" value="C:plasma membrane"/>
    <property type="evidence" value="ECO:0007669"/>
    <property type="project" value="UniProtKB-SubCell"/>
</dbReference>
<name>A0A8J8M860_9FIRM</name>
<keyword evidence="3" id="KW-1003">Cell membrane</keyword>